<dbReference type="Proteomes" id="UP000494205">
    <property type="component" value="Unassembled WGS sequence"/>
</dbReference>
<evidence type="ECO:0000313" key="2">
    <source>
        <dbReference type="EMBL" id="PMS28880.1"/>
    </source>
</evidence>
<evidence type="ECO:0008006" key="5">
    <source>
        <dbReference type="Google" id="ProtNLM"/>
    </source>
</evidence>
<evidence type="ECO:0000313" key="1">
    <source>
        <dbReference type="EMBL" id="CAB3665435.1"/>
    </source>
</evidence>
<evidence type="ECO:0000313" key="3">
    <source>
        <dbReference type="Proteomes" id="UP000235659"/>
    </source>
</evidence>
<dbReference type="EMBL" id="PNXY01000015">
    <property type="protein sequence ID" value="PMS28880.1"/>
    <property type="molecule type" value="Genomic_DNA"/>
</dbReference>
<gene>
    <name evidence="2" type="ORF">C0Z16_20850</name>
    <name evidence="1" type="ORF">LMG27174_01856</name>
</gene>
<protein>
    <recommendedName>
        <fullName evidence="5">DUF3944 domain-containing protein</fullName>
    </recommendedName>
</protein>
<sequence>MKAILNKCEKADFDYISSVLDSYFSLTDDKELKRLLSVSEADPAAMKSMIALMDKQIRYYASSDVAYLTRLVFSDEPGVSADELVQDVCDKLKVNIKMGGSVEAKLERLVAATVEKELSSKSPEDLAKAFEKMGIAETKRELIMQHLKANGKVAILPIVMEILGPKITLGIIETIIVTLIAQIIGREAAKQLIKELLKRNPWINALGPILWLLSGTWLAIDLQGPAFRKTIPITLYLGIVALRDGTVDASDAAS</sequence>
<dbReference type="Proteomes" id="UP000235659">
    <property type="component" value="Unassembled WGS sequence"/>
</dbReference>
<keyword evidence="3" id="KW-1185">Reference proteome</keyword>
<reference evidence="2 3" key="1">
    <citation type="submission" date="2018-01" db="EMBL/GenBank/DDBJ databases">
        <title>Whole genome analyses suggest that Burkholderia sensu lato contains two further novel genera in the rhizoxinica-symbiotica group Mycetohabitans gen. nov., and Trinickia gen. nov.: implications for the evolution of diazotrophy and nodulation in the Burkholderiaceae.</title>
        <authorList>
            <person name="Estrada-de los Santos P."/>
            <person name="Palmer M."/>
            <person name="Chavez-Ramirez B."/>
            <person name="Beukes C."/>
            <person name="Steenkamp E.T."/>
            <person name="Hirsch A.M."/>
            <person name="Manyaka P."/>
            <person name="Maluk M."/>
            <person name="Lafos M."/>
            <person name="Crook M."/>
            <person name="Gross E."/>
            <person name="Simon M.F."/>
            <person name="Bueno dos Reis Junior F."/>
            <person name="Poole P.S."/>
            <person name="Venter S.N."/>
            <person name="James E.K."/>
        </authorList>
    </citation>
    <scope>NUCLEOTIDE SEQUENCE [LARGE SCALE GENOMIC DNA]</scope>
    <source>
        <strain evidence="2 3">WSM 3937</strain>
    </source>
</reference>
<evidence type="ECO:0000313" key="4">
    <source>
        <dbReference type="Proteomes" id="UP000494205"/>
    </source>
</evidence>
<dbReference type="OrthoDB" id="9128717at2"/>
<dbReference type="RefSeq" id="WP_102634002.1">
    <property type="nucleotide sequence ID" value="NZ_CADIJZ010000006.1"/>
</dbReference>
<proteinExistence type="predicted"/>
<dbReference type="AlphaFoldDB" id="A0A2N7WHI0"/>
<organism evidence="1 4">
    <name type="scientific">Paraburkholderia rhynchosiae</name>
    <dbReference type="NCBI Taxonomy" id="487049"/>
    <lineage>
        <taxon>Bacteria</taxon>
        <taxon>Pseudomonadati</taxon>
        <taxon>Pseudomonadota</taxon>
        <taxon>Betaproteobacteria</taxon>
        <taxon>Burkholderiales</taxon>
        <taxon>Burkholderiaceae</taxon>
        <taxon>Paraburkholderia</taxon>
    </lineage>
</organism>
<accession>A0A2N7WHI0</accession>
<reference evidence="1 4" key="2">
    <citation type="submission" date="2020-04" db="EMBL/GenBank/DDBJ databases">
        <authorList>
            <person name="De Canck E."/>
        </authorList>
    </citation>
    <scope>NUCLEOTIDE SEQUENCE [LARGE SCALE GENOMIC DNA]</scope>
    <source>
        <strain evidence="1 4">LMG 27174</strain>
    </source>
</reference>
<name>A0A2N7WHI0_9BURK</name>
<dbReference type="EMBL" id="CADIJZ010000006">
    <property type="protein sequence ID" value="CAB3665435.1"/>
    <property type="molecule type" value="Genomic_DNA"/>
</dbReference>